<evidence type="ECO:0000313" key="2">
    <source>
        <dbReference type="Proteomes" id="UP001319874"/>
    </source>
</evidence>
<sequence>MEIGITAVKRLSATAVGLALLWSHSTPMWAFPKPKVLAPAVEAKWIESVKTHRTKDGATVAEVLAFAQKMRPREFKAGRFDVGYNGATGAAESVAIEYWIGSKRLPDDAFADLGYHMSPDGKVLATPSEEATSAALEGGRAAFLRAIDETYHETCRPDQAEAPLC</sequence>
<dbReference type="Proteomes" id="UP001319874">
    <property type="component" value="Plasmid pPT365"/>
</dbReference>
<proteinExistence type="predicted"/>
<organism evidence="1 2">
    <name type="scientific">Paraburkholderia terrae</name>
    <dbReference type="NCBI Taxonomy" id="311230"/>
    <lineage>
        <taxon>Bacteria</taxon>
        <taxon>Pseudomonadati</taxon>
        <taxon>Pseudomonadota</taxon>
        <taxon>Betaproteobacteria</taxon>
        <taxon>Burkholderiales</taxon>
        <taxon>Burkholderiaceae</taxon>
        <taxon>Paraburkholderia</taxon>
    </lineage>
</organism>
<name>A0ABM7U2Z3_9BURK</name>
<gene>
    <name evidence="1" type="ORF">PTKU64_92030</name>
</gene>
<accession>A0ABM7U2Z3</accession>
<dbReference type="EMBL" id="AP024959">
    <property type="protein sequence ID" value="BCZ85528.1"/>
    <property type="molecule type" value="Genomic_DNA"/>
</dbReference>
<protein>
    <submittedName>
        <fullName evidence="1">Uncharacterized protein</fullName>
    </submittedName>
</protein>
<reference evidence="1 2" key="1">
    <citation type="journal article" date="2022" name="Front. Microbiol.">
        <title>Identification and characterization of a novel class of self-sufficient cytochrome P450 hydroxylase involved in cyclohexanecarboxylate degradation in Paraburkholderia terrae strain KU-64.</title>
        <authorList>
            <person name="Yamamoto T."/>
            <person name="Hasegawa Y."/>
            <person name="Iwaki H."/>
        </authorList>
    </citation>
    <scope>NUCLEOTIDE SEQUENCE [LARGE SCALE GENOMIC DNA]</scope>
    <source>
        <strain evidence="1 2">KU-64</strain>
    </source>
</reference>
<evidence type="ECO:0000313" key="1">
    <source>
        <dbReference type="EMBL" id="BCZ85528.1"/>
    </source>
</evidence>
<geneLocation type="plasmid" evidence="1 2">
    <name>pPT365</name>
</geneLocation>
<keyword evidence="1" id="KW-0614">Plasmid</keyword>
<dbReference type="RefSeq" id="WP_229517916.1">
    <property type="nucleotide sequence ID" value="NZ_AP024959.1"/>
</dbReference>
<keyword evidence="2" id="KW-1185">Reference proteome</keyword>